<evidence type="ECO:0000256" key="5">
    <source>
        <dbReference type="ARBA" id="ARBA00022989"/>
    </source>
</evidence>
<dbReference type="CDD" id="cd06261">
    <property type="entry name" value="TM_PBP2"/>
    <property type="match status" value="1"/>
</dbReference>
<evidence type="ECO:0000256" key="4">
    <source>
        <dbReference type="ARBA" id="ARBA00022692"/>
    </source>
</evidence>
<keyword evidence="5 7" id="KW-1133">Transmembrane helix</keyword>
<dbReference type="RefSeq" id="WP_115279847.1">
    <property type="nucleotide sequence ID" value="NZ_AP022600.1"/>
</dbReference>
<feature type="domain" description="ABC transmembrane type-1" evidence="8">
    <location>
        <begin position="92"/>
        <end position="279"/>
    </location>
</feature>
<dbReference type="PANTHER" id="PTHR30151">
    <property type="entry name" value="ALKANE SULFONATE ABC TRANSPORTER-RELATED, MEMBRANE SUBUNIT"/>
    <property type="match status" value="1"/>
</dbReference>
<dbReference type="GO" id="GO:0055085">
    <property type="term" value="P:transmembrane transport"/>
    <property type="evidence" value="ECO:0007669"/>
    <property type="project" value="InterPro"/>
</dbReference>
<keyword evidence="3" id="KW-1003">Cell membrane</keyword>
<comment type="similarity">
    <text evidence="7">Belongs to the binding-protein-dependent transport system permease family.</text>
</comment>
<reference evidence="9 10" key="1">
    <citation type="submission" date="2018-06" db="EMBL/GenBank/DDBJ databases">
        <authorList>
            <consortium name="Pathogen Informatics"/>
            <person name="Doyle S."/>
        </authorList>
    </citation>
    <scope>NUCLEOTIDE SEQUENCE [LARGE SCALE GENOMIC DNA]</scope>
    <source>
        <strain evidence="9 10">NCTC10821</strain>
    </source>
</reference>
<feature type="transmembrane region" description="Helical" evidence="7">
    <location>
        <begin position="207"/>
        <end position="229"/>
    </location>
</feature>
<feature type="transmembrane region" description="Helical" evidence="7">
    <location>
        <begin position="130"/>
        <end position="151"/>
    </location>
</feature>
<evidence type="ECO:0000313" key="9">
    <source>
        <dbReference type="EMBL" id="STZ60762.1"/>
    </source>
</evidence>
<keyword evidence="2 7" id="KW-0813">Transport</keyword>
<evidence type="ECO:0000256" key="2">
    <source>
        <dbReference type="ARBA" id="ARBA00022448"/>
    </source>
</evidence>
<sequence>MTVGELTTPHALVPAARRTIAVVAGTRRSRAVASCVGWVLGAFGAVVAVWEVAKAAFAVPDATMPHLWSIVGAFGDTLPNGDNRALALVQALSVTLLEATVGLWVGVAIGGCVGVLAAKSRFASFTLTPVLVATQTFPLVAIVPALVIILGDGWVSLALIAAILAFFPIYVSVARAITDTSRAHRELFRSCGLPAVRVFASLELPRAALAVVSSLRTATALAVVGAIVAELPSGRPDGISMMLLSAASYYLTDPEALWCAALAAMAGGLVLVYAMSGLSSAAARWALRIPVEPKESR</sequence>
<evidence type="ECO:0000259" key="8">
    <source>
        <dbReference type="PROSITE" id="PS50928"/>
    </source>
</evidence>
<feature type="transmembrane region" description="Helical" evidence="7">
    <location>
        <begin position="157"/>
        <end position="177"/>
    </location>
</feature>
<dbReference type="InterPro" id="IPR035906">
    <property type="entry name" value="MetI-like_sf"/>
</dbReference>
<keyword evidence="4 7" id="KW-0812">Transmembrane</keyword>
<accession>A0A378TIW8</accession>
<dbReference type="Proteomes" id="UP000254978">
    <property type="component" value="Unassembled WGS sequence"/>
</dbReference>
<keyword evidence="6 7" id="KW-0472">Membrane</keyword>
<name>A0A378TIW8_9MYCO</name>
<dbReference type="AlphaFoldDB" id="A0A378TIW8"/>
<dbReference type="PROSITE" id="PS50928">
    <property type="entry name" value="ABC_TM1"/>
    <property type="match status" value="1"/>
</dbReference>
<dbReference type="OrthoDB" id="4926350at2"/>
<evidence type="ECO:0000256" key="7">
    <source>
        <dbReference type="RuleBase" id="RU363032"/>
    </source>
</evidence>
<feature type="transmembrane region" description="Helical" evidence="7">
    <location>
        <begin position="249"/>
        <end position="274"/>
    </location>
</feature>
<dbReference type="Pfam" id="PF00528">
    <property type="entry name" value="BPD_transp_1"/>
    <property type="match status" value="1"/>
</dbReference>
<feature type="transmembrane region" description="Helical" evidence="7">
    <location>
        <begin position="31"/>
        <end position="50"/>
    </location>
</feature>
<comment type="subcellular location">
    <subcellularLocation>
        <location evidence="1 7">Cell membrane</location>
        <topology evidence="1 7">Multi-pass membrane protein</topology>
    </subcellularLocation>
</comment>
<evidence type="ECO:0000256" key="6">
    <source>
        <dbReference type="ARBA" id="ARBA00023136"/>
    </source>
</evidence>
<feature type="transmembrane region" description="Helical" evidence="7">
    <location>
        <begin position="101"/>
        <end position="118"/>
    </location>
</feature>
<evidence type="ECO:0000256" key="1">
    <source>
        <dbReference type="ARBA" id="ARBA00004651"/>
    </source>
</evidence>
<evidence type="ECO:0000256" key="3">
    <source>
        <dbReference type="ARBA" id="ARBA00022475"/>
    </source>
</evidence>
<keyword evidence="10" id="KW-1185">Reference proteome</keyword>
<dbReference type="EMBL" id="UGQT01000001">
    <property type="protein sequence ID" value="STZ60762.1"/>
    <property type="molecule type" value="Genomic_DNA"/>
</dbReference>
<evidence type="ECO:0000313" key="10">
    <source>
        <dbReference type="Proteomes" id="UP000254978"/>
    </source>
</evidence>
<dbReference type="GO" id="GO:0005886">
    <property type="term" value="C:plasma membrane"/>
    <property type="evidence" value="ECO:0007669"/>
    <property type="project" value="UniProtKB-SubCell"/>
</dbReference>
<proteinExistence type="inferred from homology"/>
<dbReference type="SUPFAM" id="SSF161098">
    <property type="entry name" value="MetI-like"/>
    <property type="match status" value="1"/>
</dbReference>
<organism evidence="9 10">
    <name type="scientific">Mycolicibacterium tokaiense</name>
    <dbReference type="NCBI Taxonomy" id="39695"/>
    <lineage>
        <taxon>Bacteria</taxon>
        <taxon>Bacillati</taxon>
        <taxon>Actinomycetota</taxon>
        <taxon>Actinomycetes</taxon>
        <taxon>Mycobacteriales</taxon>
        <taxon>Mycobacteriaceae</taxon>
        <taxon>Mycolicibacterium</taxon>
    </lineage>
</organism>
<dbReference type="PANTHER" id="PTHR30151:SF41">
    <property type="entry name" value="ABC TRANSPORTER PERMEASE PROTEIN"/>
    <property type="match status" value="1"/>
</dbReference>
<dbReference type="InterPro" id="IPR000515">
    <property type="entry name" value="MetI-like"/>
</dbReference>
<protein>
    <submittedName>
        <fullName evidence="9">Binding-protein-dependent transport system inner membrane protein</fullName>
    </submittedName>
</protein>
<dbReference type="Gene3D" id="1.10.3720.10">
    <property type="entry name" value="MetI-like"/>
    <property type="match status" value="1"/>
</dbReference>
<gene>
    <name evidence="9" type="primary">ssuC_6</name>
    <name evidence="9" type="ORF">NCTC10821_04306</name>
</gene>